<dbReference type="EMBL" id="BSDI01000045">
    <property type="protein sequence ID" value="GLI01509.1"/>
    <property type="molecule type" value="Genomic_DNA"/>
</dbReference>
<evidence type="ECO:0000313" key="3">
    <source>
        <dbReference type="Proteomes" id="UP001144280"/>
    </source>
</evidence>
<dbReference type="RefSeq" id="WP_281902602.1">
    <property type="nucleotide sequence ID" value="NZ_BSDI01000045.1"/>
</dbReference>
<name>A0ABQ5R3Z4_9ACTN</name>
<feature type="transmembrane region" description="Helical" evidence="1">
    <location>
        <begin position="146"/>
        <end position="166"/>
    </location>
</feature>
<protein>
    <recommendedName>
        <fullName evidence="4">DUF3592 domain-containing protein</fullName>
    </recommendedName>
</protein>
<dbReference type="Proteomes" id="UP001144280">
    <property type="component" value="Unassembled WGS sequence"/>
</dbReference>
<evidence type="ECO:0000256" key="1">
    <source>
        <dbReference type="SAM" id="Phobius"/>
    </source>
</evidence>
<evidence type="ECO:0000313" key="2">
    <source>
        <dbReference type="EMBL" id="GLI01509.1"/>
    </source>
</evidence>
<organism evidence="2 3">
    <name type="scientific">Phytohabitans aurantiacus</name>
    <dbReference type="NCBI Taxonomy" id="3016789"/>
    <lineage>
        <taxon>Bacteria</taxon>
        <taxon>Bacillati</taxon>
        <taxon>Actinomycetota</taxon>
        <taxon>Actinomycetes</taxon>
        <taxon>Micromonosporales</taxon>
        <taxon>Micromonosporaceae</taxon>
    </lineage>
</organism>
<keyword evidence="1" id="KW-1133">Transmembrane helix</keyword>
<sequence>MPTVYRATSSDPVPPKTEQRLGNALLSGNEIVITHRRRVDRIPLTAIERLEVDGKRVRVFLVKDMDRTLVAPNKTAAHAFAEAVAGALTPVKARKRAGVVKSERRASVWTRKRRRIVITLSVLAYLIAGAALLVGGADAAGEDGAWVLMGLIMTPIGTTVTVATWFRHWKLVLARRRRGIAVTGEVTGSSYQGRLVFDSYRFTTADGKTVTGSTPGVRSTGGRVEVVYDPQDPDSHAVKVDAWGTFIPYLISVVFPLMAVSLPAAIVYVFVIA</sequence>
<reference evidence="2" key="1">
    <citation type="submission" date="2022-12" db="EMBL/GenBank/DDBJ databases">
        <title>New Phytohabitans aurantiacus sp. RD004123 nov., an actinomycete isolated from soil.</title>
        <authorList>
            <person name="Triningsih D.W."/>
            <person name="Harunari E."/>
            <person name="Igarashi Y."/>
        </authorList>
    </citation>
    <scope>NUCLEOTIDE SEQUENCE</scope>
    <source>
        <strain evidence="2">RD004123</strain>
    </source>
</reference>
<gene>
    <name evidence="2" type="ORF">Pa4123_67850</name>
</gene>
<keyword evidence="3" id="KW-1185">Reference proteome</keyword>
<keyword evidence="1" id="KW-0472">Membrane</keyword>
<comment type="caution">
    <text evidence="2">The sequence shown here is derived from an EMBL/GenBank/DDBJ whole genome shotgun (WGS) entry which is preliminary data.</text>
</comment>
<feature type="transmembrane region" description="Helical" evidence="1">
    <location>
        <begin position="246"/>
        <end position="271"/>
    </location>
</feature>
<feature type="transmembrane region" description="Helical" evidence="1">
    <location>
        <begin position="116"/>
        <end position="134"/>
    </location>
</feature>
<keyword evidence="1" id="KW-0812">Transmembrane</keyword>
<evidence type="ECO:0008006" key="4">
    <source>
        <dbReference type="Google" id="ProtNLM"/>
    </source>
</evidence>
<proteinExistence type="predicted"/>
<accession>A0ABQ5R3Z4</accession>